<dbReference type="EMBL" id="CP072801">
    <property type="protein sequence ID" value="QTR45870.1"/>
    <property type="molecule type" value="Genomic_DNA"/>
</dbReference>
<dbReference type="HAMAP" id="MF_00336">
    <property type="entry name" value="BioD"/>
    <property type="match status" value="1"/>
</dbReference>
<evidence type="ECO:0000313" key="4">
    <source>
        <dbReference type="Proteomes" id="UP000672039"/>
    </source>
</evidence>
<evidence type="ECO:0000313" key="3">
    <source>
        <dbReference type="EMBL" id="QTR45870.1"/>
    </source>
</evidence>
<dbReference type="SUPFAM" id="SSF52540">
    <property type="entry name" value="P-loop containing nucleoside triphosphate hydrolases"/>
    <property type="match status" value="1"/>
</dbReference>
<dbReference type="NCBIfam" id="TIGR00347">
    <property type="entry name" value="bioD"/>
    <property type="match status" value="1"/>
</dbReference>
<name>A0ABX7WY69_9GAMM</name>
<keyword evidence="2" id="KW-0067">ATP-binding</keyword>
<dbReference type="Pfam" id="PF13500">
    <property type="entry name" value="AAA_26"/>
    <property type="match status" value="1"/>
</dbReference>
<comment type="function">
    <text evidence="2">Catalyzes a mechanistically unusual reaction, the ATP-dependent insertion of CO2 between the N7 and N8 nitrogen atoms of 7,8-diaminopelargonic acid (DAPA, also called 7,8-diammoniononanoate) to form a ureido ring.</text>
</comment>
<feature type="binding site" evidence="2">
    <location>
        <position position="35"/>
    </location>
    <ligand>
        <name>Mg(2+)</name>
        <dbReference type="ChEBI" id="CHEBI:18420"/>
    </ligand>
</feature>
<comment type="subcellular location">
    <subcellularLocation>
        <location evidence="2">Cytoplasm</location>
    </subcellularLocation>
</comment>
<accession>A0ABX7WY69</accession>
<organism evidence="3 4">
    <name type="scientific">Thiothrix litoralis</name>
    <dbReference type="NCBI Taxonomy" id="2891210"/>
    <lineage>
        <taxon>Bacteria</taxon>
        <taxon>Pseudomonadati</taxon>
        <taxon>Pseudomonadota</taxon>
        <taxon>Gammaproteobacteria</taxon>
        <taxon>Thiotrichales</taxon>
        <taxon>Thiotrichaceae</taxon>
        <taxon>Thiothrix</taxon>
    </lineage>
</organism>
<comment type="pathway">
    <text evidence="2">Cofactor biosynthesis; biotin biosynthesis; biotin from 7,8-diaminononanoate: step 1/2.</text>
</comment>
<reference evidence="3 4" key="1">
    <citation type="submission" date="2021-04" db="EMBL/GenBank/DDBJ databases">
        <title>Genomics, taxonomy and metabolism of representatives of sulfur bacteria of the genus Thiothrix: Thiothrix fructosivorans QT, Thiothrix unzii A1T and three new species, Thiothrix subterranea sp. nov., Thiothrix litoralis sp. nov. and 'Candidatus Thiothrix anitrata' sp. nov.</title>
        <authorList>
            <person name="Ravin N.V."/>
            <person name="Smolyakov D."/>
            <person name="Rudenko T.S."/>
            <person name="Mardanov A.V."/>
            <person name="Beletsky A.V."/>
            <person name="Markov N.D."/>
            <person name="Fomenkov A.I."/>
            <person name="Roberts R.J."/>
            <person name="Karnachuk O.V."/>
            <person name="Novikov A."/>
            <person name="Grabovich M.Y."/>
        </authorList>
    </citation>
    <scope>NUCLEOTIDE SEQUENCE [LARGE SCALE GENOMIC DNA]</scope>
    <source>
        <strain evidence="3 4">AS</strain>
    </source>
</reference>
<keyword evidence="2" id="KW-0963">Cytoplasm</keyword>
<dbReference type="PANTHER" id="PTHR43210">
    <property type="entry name" value="DETHIOBIOTIN SYNTHETASE"/>
    <property type="match status" value="1"/>
</dbReference>
<dbReference type="Gene3D" id="3.40.50.300">
    <property type="entry name" value="P-loop containing nucleotide triphosphate hydrolases"/>
    <property type="match status" value="1"/>
</dbReference>
<keyword evidence="2 3" id="KW-0436">Ligase</keyword>
<feature type="binding site" evidence="2">
    <location>
        <position position="60"/>
    </location>
    <ligand>
        <name>substrate</name>
    </ligand>
</feature>
<proteinExistence type="inferred from homology"/>
<dbReference type="CDD" id="cd03109">
    <property type="entry name" value="DTBS"/>
    <property type="match status" value="1"/>
</dbReference>
<evidence type="ECO:0000256" key="1">
    <source>
        <dbReference type="ARBA" id="ARBA00022756"/>
    </source>
</evidence>
<sequence length="224" mass="24078">MGMIVPSLAQWLETSGVLDASGIFVTGTDTGVGKTHVGVLLIHTLRVLGRTVIPRKPVESGWLEDSGATDAAQLAQAAGVTLDSRVCPYHFRAALAPPRAADQEGQTLRIRELAATCPVRWEKGQFLHVEGAGGFYSPIAHDGLNADLAQILGLPVVLVAEDKLGCINQVLLTAEAIRQRQLRLAGVILNVRTPPLEGMDNLSDLQKYLQEPVVRFPFDSSHFG</sequence>
<evidence type="ECO:0000256" key="2">
    <source>
        <dbReference type="HAMAP-Rule" id="MF_00336"/>
    </source>
</evidence>
<dbReference type="GO" id="GO:0004141">
    <property type="term" value="F:dethiobiotin synthase activity"/>
    <property type="evidence" value="ECO:0007669"/>
    <property type="project" value="UniProtKB-EC"/>
</dbReference>
<feature type="binding site" evidence="2">
    <location>
        <begin position="31"/>
        <end position="36"/>
    </location>
    <ligand>
        <name>ATP</name>
        <dbReference type="ChEBI" id="CHEBI:30616"/>
    </ligand>
</feature>
<keyword evidence="2" id="KW-0460">Magnesium</keyword>
<keyword evidence="1 2" id="KW-0093">Biotin biosynthesis</keyword>
<keyword evidence="4" id="KW-1185">Reference proteome</keyword>
<dbReference type="PIRSF" id="PIRSF006755">
    <property type="entry name" value="DTB_synth"/>
    <property type="match status" value="1"/>
</dbReference>
<dbReference type="RefSeq" id="WP_210222252.1">
    <property type="nucleotide sequence ID" value="NZ_CP072801.1"/>
</dbReference>
<feature type="binding site" evidence="2">
    <location>
        <position position="130"/>
    </location>
    <ligand>
        <name>Mg(2+)</name>
        <dbReference type="ChEBI" id="CHEBI:18420"/>
    </ligand>
</feature>
<keyword evidence="2" id="KW-0547">Nucleotide-binding</keyword>
<feature type="binding site" evidence="2">
    <location>
        <position position="70"/>
    </location>
    <ligand>
        <name>Mg(2+)</name>
        <dbReference type="ChEBI" id="CHEBI:18420"/>
    </ligand>
</feature>
<dbReference type="InterPro" id="IPR004472">
    <property type="entry name" value="DTB_synth_BioD"/>
</dbReference>
<dbReference type="Proteomes" id="UP000672039">
    <property type="component" value="Chromosome"/>
</dbReference>
<feature type="binding site" evidence="2">
    <location>
        <begin position="130"/>
        <end position="133"/>
    </location>
    <ligand>
        <name>ATP</name>
        <dbReference type="ChEBI" id="CHEBI:30616"/>
    </ligand>
</feature>
<dbReference type="EC" id="6.3.3.3" evidence="2"/>
<comment type="subunit">
    <text evidence="2">Homodimer.</text>
</comment>
<dbReference type="InterPro" id="IPR027417">
    <property type="entry name" value="P-loop_NTPase"/>
</dbReference>
<comment type="similarity">
    <text evidence="2">Belongs to the dethiobiotin synthetase family.</text>
</comment>
<feature type="binding site" evidence="2">
    <location>
        <position position="70"/>
    </location>
    <ligand>
        <name>ATP</name>
        <dbReference type="ChEBI" id="CHEBI:30616"/>
    </ligand>
</feature>
<comment type="caution">
    <text evidence="2">Lacks conserved residue(s) required for the propagation of feature annotation.</text>
</comment>
<comment type="cofactor">
    <cofactor evidence="2">
        <name>Mg(2+)</name>
        <dbReference type="ChEBI" id="CHEBI:18420"/>
    </cofactor>
</comment>
<comment type="catalytic activity">
    <reaction evidence="2">
        <text>(7R,8S)-7,8-diammoniononanoate + CO2 + ATP = (4R,5S)-dethiobiotin + ADP + phosphate + 3 H(+)</text>
        <dbReference type="Rhea" id="RHEA:15805"/>
        <dbReference type="ChEBI" id="CHEBI:15378"/>
        <dbReference type="ChEBI" id="CHEBI:16526"/>
        <dbReference type="ChEBI" id="CHEBI:30616"/>
        <dbReference type="ChEBI" id="CHEBI:43474"/>
        <dbReference type="ChEBI" id="CHEBI:149469"/>
        <dbReference type="ChEBI" id="CHEBI:149473"/>
        <dbReference type="ChEBI" id="CHEBI:456216"/>
        <dbReference type="EC" id="6.3.3.3"/>
    </reaction>
</comment>
<gene>
    <name evidence="2 3" type="primary">bioD</name>
    <name evidence="3" type="ORF">J9253_18070</name>
</gene>
<dbReference type="PANTHER" id="PTHR43210:SF5">
    <property type="entry name" value="DETHIOBIOTIN SYNTHETASE"/>
    <property type="match status" value="1"/>
</dbReference>
<keyword evidence="2" id="KW-0479">Metal-binding</keyword>
<protein>
    <recommendedName>
        <fullName evidence="2">ATP-dependent dethiobiotin synthetase BioD</fullName>
        <ecNumber evidence="2">6.3.3.3</ecNumber>
    </recommendedName>
    <alternativeName>
        <fullName evidence="2">DTB synthetase</fullName>
        <shortName evidence="2">DTBS</shortName>
    </alternativeName>
    <alternativeName>
        <fullName evidence="2">Dethiobiotin synthase</fullName>
    </alternativeName>
</protein>
<feature type="active site" evidence="2">
    <location>
        <position position="56"/>
    </location>
</feature>